<feature type="region of interest" description="Disordered" evidence="2">
    <location>
        <begin position="517"/>
        <end position="539"/>
    </location>
</feature>
<protein>
    <submittedName>
        <fullName evidence="3">Uncharacterized protein</fullName>
    </submittedName>
</protein>
<reference evidence="3" key="2">
    <citation type="journal article" date="2014" name="BMC Genomics">
        <title>A genomic perspective to assessing quality of mass-reared SIT flies used in Mediterranean fruit fly (Ceratitis capitata) eradication in California.</title>
        <authorList>
            <person name="Calla B."/>
            <person name="Hall B."/>
            <person name="Hou S."/>
            <person name="Geib S.M."/>
        </authorList>
    </citation>
    <scope>NUCLEOTIDE SEQUENCE</scope>
</reference>
<feature type="coiled-coil region" evidence="1">
    <location>
        <begin position="6"/>
        <end position="48"/>
    </location>
</feature>
<dbReference type="AlphaFoldDB" id="W8CBY7"/>
<reference evidence="3" key="1">
    <citation type="submission" date="2013-07" db="EMBL/GenBank/DDBJ databases">
        <authorList>
            <person name="Geib S."/>
        </authorList>
    </citation>
    <scope>NUCLEOTIDE SEQUENCE</scope>
</reference>
<dbReference type="RefSeq" id="XP_012160000.1">
    <property type="nucleotide sequence ID" value="XM_012304610.2"/>
</dbReference>
<dbReference type="RefSeq" id="XP_020716192.1">
    <property type="nucleotide sequence ID" value="XM_020860533.1"/>
</dbReference>
<accession>W8CBY7</accession>
<dbReference type="GeneID" id="105665212"/>
<sequence>MHLLVLMNYFEKRAEANNRLRDLIAQVAQNLMKKEEKIKLENELLQETLTATMDAYELECIFRQLKIQHQQQSATHEHMLIAYKHSVEFCVKVNNIDWNMQLHSKLELLQLKCQNEMRELSKEYEMEKERRRTLEQRPIVQEARAAEKEIANIQSLIHIAKERSSTLQAKLLEQQQCLQDELNATILFLVTGSEKISEMKRELEAYANNAQVKELAARKQELISKIQKLSAKLPVFTTGNEFALRTEQAAPKLDNVDNVSELEVFSKMGKTNNANDMGHKEISFLDLFKEWELKKQQQYQELIINTAKPHIDNTITIPALMAMNNFESSAFDITLDVAPKSALRRQGEDNVDLMVPKKRVRFATPETKAGDGNEIEFIPSSTSLLHIEDERAVERKENGFFSDTYVIDSSGIPSFNGDTETIEILSTGDVDNNNNEKSSTEKVCVENYIKPDFMKAKKLLKKARLLGSQKQNQIQRIPSSVTKKPKIEIQECRILKPAGTKLPTKFPIVITPEPETTKDNIFKSPLKPQQRTEQKPQKVDETIFQDFLKESSDDNSQISSDAVVYKAAKETDIDRYNNGEQFQAKECTKSKNNKNNKMDFESFFRETFHGCNIGETDMDLSPTVNDVGATLQFDLNFNENQKSNYKDLFAIPGDTEKDDDLLSFGFSD</sequence>
<feature type="coiled-coil region" evidence="1">
    <location>
        <begin position="110"/>
        <end position="163"/>
    </location>
</feature>
<feature type="compositionally biased region" description="Basic and acidic residues" evidence="2">
    <location>
        <begin position="530"/>
        <end position="539"/>
    </location>
</feature>
<keyword evidence="1" id="KW-0175">Coiled coil</keyword>
<evidence type="ECO:0000256" key="2">
    <source>
        <dbReference type="SAM" id="MobiDB-lite"/>
    </source>
</evidence>
<organism evidence="3">
    <name type="scientific">Ceratitis capitata</name>
    <name type="common">Mediterranean fruit fly</name>
    <name type="synonym">Tephritis capitata</name>
    <dbReference type="NCBI Taxonomy" id="7213"/>
    <lineage>
        <taxon>Eukaryota</taxon>
        <taxon>Metazoa</taxon>
        <taxon>Ecdysozoa</taxon>
        <taxon>Arthropoda</taxon>
        <taxon>Hexapoda</taxon>
        <taxon>Insecta</taxon>
        <taxon>Pterygota</taxon>
        <taxon>Neoptera</taxon>
        <taxon>Endopterygota</taxon>
        <taxon>Diptera</taxon>
        <taxon>Brachycera</taxon>
        <taxon>Muscomorpha</taxon>
        <taxon>Tephritoidea</taxon>
        <taxon>Tephritidae</taxon>
        <taxon>Ceratitis</taxon>
        <taxon>Ceratitis</taxon>
    </lineage>
</organism>
<evidence type="ECO:0000256" key="1">
    <source>
        <dbReference type="SAM" id="Coils"/>
    </source>
</evidence>
<name>W8CBY7_CERCA</name>
<dbReference type="EMBL" id="GAMC01000109">
    <property type="protein sequence ID" value="JAC06447.1"/>
    <property type="molecule type" value="mRNA"/>
</dbReference>
<dbReference type="OrthoDB" id="8004436at2759"/>
<proteinExistence type="evidence at transcript level"/>
<evidence type="ECO:0000313" key="3">
    <source>
        <dbReference type="EMBL" id="JAC06447.1"/>
    </source>
</evidence>
<feature type="coiled-coil region" evidence="1">
    <location>
        <begin position="196"/>
        <end position="232"/>
    </location>
</feature>
<dbReference type="KEGG" id="ccat:105665212"/>